<name>A0AAW0TYX7_SCYPA</name>
<evidence type="ECO:0000256" key="2">
    <source>
        <dbReference type="PROSITE-ProRule" id="PRU00497"/>
    </source>
</evidence>
<reference evidence="3 4" key="1">
    <citation type="submission" date="2023-03" db="EMBL/GenBank/DDBJ databases">
        <title>High-quality genome of Scylla paramamosain provides insights in environmental adaptation.</title>
        <authorList>
            <person name="Zhang L."/>
        </authorList>
    </citation>
    <scope>NUCLEOTIDE SEQUENCE [LARGE SCALE GENOMIC DNA]</scope>
    <source>
        <strain evidence="3">LZ_2023a</strain>
        <tissue evidence="3">Muscle</tissue>
    </source>
</reference>
<gene>
    <name evidence="3" type="ORF">O3P69_013180</name>
</gene>
<proteinExistence type="predicted"/>
<evidence type="ECO:0000256" key="1">
    <source>
        <dbReference type="ARBA" id="ARBA00022460"/>
    </source>
</evidence>
<dbReference type="Pfam" id="PF00379">
    <property type="entry name" value="Chitin_bind_4"/>
    <property type="match status" value="1"/>
</dbReference>
<organism evidence="3 4">
    <name type="scientific">Scylla paramamosain</name>
    <name type="common">Mud crab</name>
    <dbReference type="NCBI Taxonomy" id="85552"/>
    <lineage>
        <taxon>Eukaryota</taxon>
        <taxon>Metazoa</taxon>
        <taxon>Ecdysozoa</taxon>
        <taxon>Arthropoda</taxon>
        <taxon>Crustacea</taxon>
        <taxon>Multicrustacea</taxon>
        <taxon>Malacostraca</taxon>
        <taxon>Eumalacostraca</taxon>
        <taxon>Eucarida</taxon>
        <taxon>Decapoda</taxon>
        <taxon>Pleocyemata</taxon>
        <taxon>Brachyura</taxon>
        <taxon>Eubrachyura</taxon>
        <taxon>Portunoidea</taxon>
        <taxon>Portunidae</taxon>
        <taxon>Portuninae</taxon>
        <taxon>Scylla</taxon>
    </lineage>
</organism>
<keyword evidence="1 2" id="KW-0193">Cuticle</keyword>
<evidence type="ECO:0008006" key="5">
    <source>
        <dbReference type="Google" id="ProtNLM"/>
    </source>
</evidence>
<dbReference type="InterPro" id="IPR051217">
    <property type="entry name" value="Insect_Cuticle_Struc_Prot"/>
</dbReference>
<dbReference type="PANTHER" id="PTHR12236:SF79">
    <property type="entry name" value="CUTICULAR PROTEIN 50CB-RELATED"/>
    <property type="match status" value="1"/>
</dbReference>
<sequence>MAPLLALRQLRKQLLPTILIIFSHMYVRMLWNLVSVATCLVKAVQQVSVNLMMAVLVVLVVQSSGAQHPYSYPPMPYEFRYGVQDKYNGNDYGHEEQSNGDSVTGRYYVLLPDGRRQIVSYTADHQRGYIATITYENTGVHSGTHGDGGNIFGILIHRSTYIGASDSSLGHQTQAHLLPYG</sequence>
<protein>
    <recommendedName>
        <fullName evidence="5">Cuticle protein</fullName>
    </recommendedName>
</protein>
<evidence type="ECO:0000313" key="3">
    <source>
        <dbReference type="EMBL" id="KAK8392967.1"/>
    </source>
</evidence>
<evidence type="ECO:0000313" key="4">
    <source>
        <dbReference type="Proteomes" id="UP001487740"/>
    </source>
</evidence>
<dbReference type="Proteomes" id="UP001487740">
    <property type="component" value="Unassembled WGS sequence"/>
</dbReference>
<keyword evidence="4" id="KW-1185">Reference proteome</keyword>
<dbReference type="EMBL" id="JARAKH010000021">
    <property type="protein sequence ID" value="KAK8392967.1"/>
    <property type="molecule type" value="Genomic_DNA"/>
</dbReference>
<dbReference type="InterPro" id="IPR031311">
    <property type="entry name" value="CHIT_BIND_RR_consensus"/>
</dbReference>
<dbReference type="GO" id="GO:0042302">
    <property type="term" value="F:structural constituent of cuticle"/>
    <property type="evidence" value="ECO:0007669"/>
    <property type="project" value="UniProtKB-UniRule"/>
</dbReference>
<comment type="caution">
    <text evidence="3">The sequence shown here is derived from an EMBL/GenBank/DDBJ whole genome shotgun (WGS) entry which is preliminary data.</text>
</comment>
<dbReference type="GO" id="GO:0005615">
    <property type="term" value="C:extracellular space"/>
    <property type="evidence" value="ECO:0007669"/>
    <property type="project" value="TreeGrafter"/>
</dbReference>
<dbReference type="PROSITE" id="PS00233">
    <property type="entry name" value="CHIT_BIND_RR_1"/>
    <property type="match status" value="1"/>
</dbReference>
<dbReference type="AlphaFoldDB" id="A0AAW0TYX7"/>
<accession>A0AAW0TYX7</accession>
<dbReference type="GO" id="GO:0031012">
    <property type="term" value="C:extracellular matrix"/>
    <property type="evidence" value="ECO:0007669"/>
    <property type="project" value="TreeGrafter"/>
</dbReference>
<dbReference type="PANTHER" id="PTHR12236">
    <property type="entry name" value="STRUCTURAL CONTITUENT OF CUTICLE"/>
    <property type="match status" value="1"/>
</dbReference>
<dbReference type="InterPro" id="IPR000618">
    <property type="entry name" value="Insect_cuticle"/>
</dbReference>
<dbReference type="PROSITE" id="PS51155">
    <property type="entry name" value="CHIT_BIND_RR_2"/>
    <property type="match status" value="1"/>
</dbReference>